<dbReference type="OrthoDB" id="3760848at2759"/>
<dbReference type="AlphaFoldDB" id="E4ZJF8"/>
<reference evidence="2" key="1">
    <citation type="journal article" date="2011" name="Nat. Commun.">
        <title>Effector diversification within compartments of the Leptosphaeria maculans genome affected by Repeat-Induced Point mutations.</title>
        <authorList>
            <person name="Rouxel T."/>
            <person name="Grandaubert J."/>
            <person name="Hane J.K."/>
            <person name="Hoede C."/>
            <person name="van de Wouw A.P."/>
            <person name="Couloux A."/>
            <person name="Dominguez V."/>
            <person name="Anthouard V."/>
            <person name="Bally P."/>
            <person name="Bourras S."/>
            <person name="Cozijnsen A.J."/>
            <person name="Ciuffetti L.M."/>
            <person name="Degrave A."/>
            <person name="Dilmaghani A."/>
            <person name="Duret L."/>
            <person name="Fudal I."/>
            <person name="Goodwin S.B."/>
            <person name="Gout L."/>
            <person name="Glaser N."/>
            <person name="Linglin J."/>
            <person name="Kema G.H.J."/>
            <person name="Lapalu N."/>
            <person name="Lawrence C.B."/>
            <person name="May K."/>
            <person name="Meyer M."/>
            <person name="Ollivier B."/>
            <person name="Poulain J."/>
            <person name="Schoch C.L."/>
            <person name="Simon A."/>
            <person name="Spatafora J.W."/>
            <person name="Stachowiak A."/>
            <person name="Turgeon B.G."/>
            <person name="Tyler B.M."/>
            <person name="Vincent D."/>
            <person name="Weissenbach J."/>
            <person name="Amselem J."/>
            <person name="Quesneville H."/>
            <person name="Oliver R.P."/>
            <person name="Wincker P."/>
            <person name="Balesdent M.-H."/>
            <person name="Howlett B.J."/>
        </authorList>
    </citation>
    <scope>NUCLEOTIDE SEQUENCE [LARGE SCALE GENOMIC DNA]</scope>
    <source>
        <strain evidence="2">JN3 / isolate v23.1.3 / race Av1-4-5-6-7-8</strain>
    </source>
</reference>
<dbReference type="STRING" id="985895.E4ZJF8"/>
<proteinExistence type="predicted"/>
<dbReference type="VEuPathDB" id="FungiDB:LEMA_P070970.1"/>
<dbReference type="HOGENOM" id="CLU_804283_0_0_1"/>
<name>E4ZJF8_LEPMJ</name>
<evidence type="ECO:0000313" key="1">
    <source>
        <dbReference type="EMBL" id="CBX91589.1"/>
    </source>
</evidence>
<dbReference type="InParanoid" id="E4ZJF8"/>
<accession>E4ZJF8</accession>
<gene>
    <name evidence="1" type="ORF">LEMA_P070970.1</name>
</gene>
<dbReference type="EMBL" id="FP929072">
    <property type="protein sequence ID" value="CBX91589.1"/>
    <property type="molecule type" value="Genomic_DNA"/>
</dbReference>
<organism evidence="2">
    <name type="scientific">Leptosphaeria maculans (strain JN3 / isolate v23.1.3 / race Av1-4-5-6-7-8)</name>
    <name type="common">Blackleg fungus</name>
    <name type="synonym">Phoma lingam</name>
    <dbReference type="NCBI Taxonomy" id="985895"/>
    <lineage>
        <taxon>Eukaryota</taxon>
        <taxon>Fungi</taxon>
        <taxon>Dikarya</taxon>
        <taxon>Ascomycota</taxon>
        <taxon>Pezizomycotina</taxon>
        <taxon>Dothideomycetes</taxon>
        <taxon>Pleosporomycetidae</taxon>
        <taxon>Pleosporales</taxon>
        <taxon>Pleosporineae</taxon>
        <taxon>Leptosphaeriaceae</taxon>
        <taxon>Plenodomus</taxon>
        <taxon>Plenodomus lingam/Leptosphaeria maculans species complex</taxon>
    </lineage>
</organism>
<dbReference type="eggNOG" id="ENOG502R8TE">
    <property type="taxonomic scope" value="Eukaryota"/>
</dbReference>
<keyword evidence="2" id="KW-1185">Reference proteome</keyword>
<dbReference type="Proteomes" id="UP000002668">
    <property type="component" value="Genome"/>
</dbReference>
<evidence type="ECO:0000313" key="2">
    <source>
        <dbReference type="Proteomes" id="UP000002668"/>
    </source>
</evidence>
<sequence>MTDVILGIMRSLEDQGLKKRRTHILLLSPAPCVLHDMSKCFPDVFIHRINSAILPYRREPEPQDAVCRESCCKNVFSSNWSSQESVANRIKRILKNARSEAPVGEVTDLSIDLRARDGCEIVRCDISRDGTQLRLGQVHTFFARIRVTKAMTRAVDMESKNPVFNSSLDATGSRRDLQNAIIRGATKVHLLDVQVLYRNSINISDSWNYTETPLLLFTHLGSLSIPSDQSMEVYKRHYFHLVNQGTLHAAKTTASTLRSRVPEQHRFATDLLDRMLKELVAHEAIRAYEDTFRQRLPLCPGPIDIETSAHDWLVELWSRQRSRWRGVAGVDGKGIGELVLGVDGL</sequence>
<protein>
    <submittedName>
        <fullName evidence="1">Predicted protein</fullName>
    </submittedName>
</protein>